<dbReference type="Pfam" id="PF13822">
    <property type="entry name" value="ACC_epsilon"/>
    <property type="match status" value="1"/>
</dbReference>
<dbReference type="RefSeq" id="WP_143941339.1">
    <property type="nucleotide sequence ID" value="NZ_VKLS01000041.1"/>
</dbReference>
<reference evidence="2 3" key="1">
    <citation type="submission" date="2019-07" db="EMBL/GenBank/DDBJ databases">
        <title>Draft genome for Streptomyces benahoarensis MZ03-48.</title>
        <authorList>
            <person name="Gonzalez-Pimentel J.L."/>
        </authorList>
    </citation>
    <scope>NUCLEOTIDE SEQUENCE [LARGE SCALE GENOMIC DNA]</scope>
    <source>
        <strain evidence="2 3">MZ03-48</strain>
    </source>
</reference>
<feature type="region of interest" description="Disordered" evidence="1">
    <location>
        <begin position="55"/>
        <end position="77"/>
    </location>
</feature>
<dbReference type="GO" id="GO:0004658">
    <property type="term" value="F:propionyl-CoA carboxylase activity"/>
    <property type="evidence" value="ECO:0007669"/>
    <property type="project" value="InterPro"/>
</dbReference>
<accession>A0A553ZP93</accession>
<dbReference type="GO" id="GO:0003989">
    <property type="term" value="F:acetyl-CoA carboxylase activity"/>
    <property type="evidence" value="ECO:0007669"/>
    <property type="project" value="InterPro"/>
</dbReference>
<dbReference type="AlphaFoldDB" id="A0A553ZP93"/>
<comment type="caution">
    <text evidence="2">The sequence shown here is derived from an EMBL/GenBank/DDBJ whole genome shotgun (WGS) entry which is preliminary data.</text>
</comment>
<name>A0A553ZP93_9ACTN</name>
<dbReference type="Proteomes" id="UP000320888">
    <property type="component" value="Unassembled WGS sequence"/>
</dbReference>
<organism evidence="2 3">
    <name type="scientific">Streptomyces benahoarensis</name>
    <dbReference type="NCBI Taxonomy" id="2595054"/>
    <lineage>
        <taxon>Bacteria</taxon>
        <taxon>Bacillati</taxon>
        <taxon>Actinomycetota</taxon>
        <taxon>Actinomycetes</taxon>
        <taxon>Kitasatosporales</taxon>
        <taxon>Streptomycetaceae</taxon>
        <taxon>Streptomyces</taxon>
    </lineage>
</organism>
<dbReference type="InterPro" id="IPR032716">
    <property type="entry name" value="ACC_epsilon"/>
</dbReference>
<keyword evidence="3" id="KW-1185">Reference proteome</keyword>
<protein>
    <submittedName>
        <fullName evidence="2">Acyl-CoA carboxylase subunit epsilon</fullName>
    </submittedName>
</protein>
<gene>
    <name evidence="2" type="ORF">FNZ23_06385</name>
</gene>
<evidence type="ECO:0000256" key="1">
    <source>
        <dbReference type="SAM" id="MobiDB-lite"/>
    </source>
</evidence>
<dbReference type="OrthoDB" id="4332140at2"/>
<dbReference type="EMBL" id="VKLS01000041">
    <property type="protein sequence ID" value="TSB43116.1"/>
    <property type="molecule type" value="Genomic_DNA"/>
</dbReference>
<evidence type="ECO:0000313" key="3">
    <source>
        <dbReference type="Proteomes" id="UP000320888"/>
    </source>
</evidence>
<proteinExistence type="predicted"/>
<evidence type="ECO:0000313" key="2">
    <source>
        <dbReference type="EMBL" id="TSB43116.1"/>
    </source>
</evidence>
<sequence length="77" mass="8768">MTTTDTGSLLRVTKGSATPEELAALVVVLLARTRATTRPRNEIRRHHPHWRRLERALGHRGPRSWRSETRPAARHTG</sequence>